<dbReference type="GO" id="GO:0003677">
    <property type="term" value="F:DNA binding"/>
    <property type="evidence" value="ECO:0007669"/>
    <property type="project" value="UniProtKB-KW"/>
</dbReference>
<dbReference type="EMBL" id="LR134266">
    <property type="protein sequence ID" value="VED67350.1"/>
    <property type="molecule type" value="Genomic_DNA"/>
</dbReference>
<dbReference type="InterPro" id="IPR000524">
    <property type="entry name" value="Tscrpt_reg_HTH_GntR"/>
</dbReference>
<dbReference type="Gene3D" id="3.40.640.10">
    <property type="entry name" value="Type I PLP-dependent aspartate aminotransferase-like (Major domain)"/>
    <property type="match status" value="1"/>
</dbReference>
<dbReference type="SUPFAM" id="SSF53383">
    <property type="entry name" value="PLP-dependent transferases"/>
    <property type="match status" value="1"/>
</dbReference>
<evidence type="ECO:0000256" key="2">
    <source>
        <dbReference type="ARBA" id="ARBA00022576"/>
    </source>
</evidence>
<dbReference type="PROSITE" id="PS50949">
    <property type="entry name" value="HTH_GNTR"/>
    <property type="match status" value="1"/>
</dbReference>
<dbReference type="InterPro" id="IPR015421">
    <property type="entry name" value="PyrdxlP-dep_Trfase_major"/>
</dbReference>
<organism evidence="8 9">
    <name type="scientific">Streptococcus viridans</name>
    <dbReference type="NCBI Taxonomy" id="78535"/>
    <lineage>
        <taxon>Bacteria</taxon>
        <taxon>Bacillati</taxon>
        <taxon>Bacillota</taxon>
        <taxon>Bacilli</taxon>
        <taxon>Lactobacillales</taxon>
        <taxon>Streptococcaceae</taxon>
        <taxon>Streptococcus</taxon>
    </lineage>
</organism>
<name>A0A3S4LAL0_9STRE</name>
<dbReference type="GO" id="GO:0003700">
    <property type="term" value="F:DNA-binding transcription factor activity"/>
    <property type="evidence" value="ECO:0007669"/>
    <property type="project" value="InterPro"/>
</dbReference>
<evidence type="ECO:0000313" key="8">
    <source>
        <dbReference type="EMBL" id="VED67350.1"/>
    </source>
</evidence>
<dbReference type="RefSeq" id="WP_126404344.1">
    <property type="nucleotide sequence ID" value="NZ_LR134266.1"/>
</dbReference>
<proteinExistence type="inferred from homology"/>
<feature type="domain" description="HTH gntR-type" evidence="7">
    <location>
        <begin position="2"/>
        <end position="70"/>
    </location>
</feature>
<dbReference type="AlphaFoldDB" id="A0A3S4LAL0"/>
<accession>A0A3S4LAL0</accession>
<evidence type="ECO:0000256" key="5">
    <source>
        <dbReference type="ARBA" id="ARBA00023125"/>
    </source>
</evidence>
<dbReference type="SMART" id="SM00345">
    <property type="entry name" value="HTH_GNTR"/>
    <property type="match status" value="1"/>
</dbReference>
<dbReference type="InterPro" id="IPR036388">
    <property type="entry name" value="WH-like_DNA-bd_sf"/>
</dbReference>
<dbReference type="InterPro" id="IPR051446">
    <property type="entry name" value="HTH_trans_reg/aminotransferase"/>
</dbReference>
<evidence type="ECO:0000256" key="4">
    <source>
        <dbReference type="ARBA" id="ARBA00023015"/>
    </source>
</evidence>
<keyword evidence="2" id="KW-0032">Aminotransferase</keyword>
<evidence type="ECO:0000313" key="9">
    <source>
        <dbReference type="Proteomes" id="UP000270025"/>
    </source>
</evidence>
<reference evidence="8 9" key="1">
    <citation type="submission" date="2018-12" db="EMBL/GenBank/DDBJ databases">
        <authorList>
            <consortium name="Pathogen Informatics"/>
        </authorList>
    </citation>
    <scope>NUCLEOTIDE SEQUENCE [LARGE SCALE GENOMIC DNA]</scope>
    <source>
        <strain evidence="8 9">NCTC3166</strain>
    </source>
</reference>
<evidence type="ECO:0000256" key="6">
    <source>
        <dbReference type="ARBA" id="ARBA00023163"/>
    </source>
</evidence>
<evidence type="ECO:0000256" key="3">
    <source>
        <dbReference type="ARBA" id="ARBA00022898"/>
    </source>
</evidence>
<protein>
    <submittedName>
        <fullName evidence="8">GntR family transcriptional regulator</fullName>
    </submittedName>
</protein>
<evidence type="ECO:0000259" key="7">
    <source>
        <dbReference type="PROSITE" id="PS50949"/>
    </source>
</evidence>
<dbReference type="SUPFAM" id="SSF46785">
    <property type="entry name" value="Winged helix' DNA-binding domain"/>
    <property type="match status" value="1"/>
</dbReference>
<dbReference type="Pfam" id="PF00155">
    <property type="entry name" value="Aminotran_1_2"/>
    <property type="match status" value="1"/>
</dbReference>
<dbReference type="GO" id="GO:0008483">
    <property type="term" value="F:transaminase activity"/>
    <property type="evidence" value="ECO:0007669"/>
    <property type="project" value="UniProtKB-KW"/>
</dbReference>
<dbReference type="GO" id="GO:0030170">
    <property type="term" value="F:pyridoxal phosphate binding"/>
    <property type="evidence" value="ECO:0007669"/>
    <property type="project" value="InterPro"/>
</dbReference>
<dbReference type="PANTHER" id="PTHR46577">
    <property type="entry name" value="HTH-TYPE TRANSCRIPTIONAL REGULATORY PROTEIN GABR"/>
    <property type="match status" value="1"/>
</dbReference>
<dbReference type="PANTHER" id="PTHR46577:SF1">
    <property type="entry name" value="HTH-TYPE TRANSCRIPTIONAL REGULATORY PROTEIN GABR"/>
    <property type="match status" value="1"/>
</dbReference>
<keyword evidence="4" id="KW-0805">Transcription regulation</keyword>
<dbReference type="InterPro" id="IPR004839">
    <property type="entry name" value="Aminotransferase_I/II_large"/>
</dbReference>
<keyword evidence="6" id="KW-0804">Transcription</keyword>
<dbReference type="Proteomes" id="UP000270025">
    <property type="component" value="Chromosome"/>
</dbReference>
<dbReference type="InterPro" id="IPR036390">
    <property type="entry name" value="WH_DNA-bd_sf"/>
</dbReference>
<keyword evidence="3" id="KW-0663">Pyridoxal phosphate</keyword>
<dbReference type="CDD" id="cd00609">
    <property type="entry name" value="AAT_like"/>
    <property type="match status" value="1"/>
</dbReference>
<comment type="similarity">
    <text evidence="1">In the C-terminal section; belongs to the class-I pyridoxal-phosphate-dependent aminotransferase family.</text>
</comment>
<dbReference type="InterPro" id="IPR015424">
    <property type="entry name" value="PyrdxlP-dep_Trfase"/>
</dbReference>
<dbReference type="KEGG" id="svf:NCTC3166_01172"/>
<keyword evidence="2" id="KW-0808">Transferase</keyword>
<sequence>MTTKYQKIFTTLKNQIDQGILKTGDRLPSVRQLASQYACSKDTVQRALLELSYKNYIYAKPQSGYYVLEEETGKHTDLPLRLKEDRFQAFEDFRTCINETLVGRDNYLFNYYEKQEGLVDLRQSIASLLREDAIYTQEQQIVITSGTQQALYLLSQVAFPNQKEEILVEQPTYYRINKLIQEQDLPYQSINRLPQGIDFEQLEAIFKSGKIKFFYTIPRYHYPLGHSYSKQEKEQILALADLYDVYIVEDDYLGDYDPHFSPSFHYLDASDRVIYIKSFSTSLFSALRITSMILPQALLAPVLKLKGTLDYESNLVMQKALSLYIDNGMFAKNKGLLHQQQVIQKEQAASLLQQHSLSVPVWPVIGGVLLDLRQVPSVARLKHSGLPLHFFESAYIQSCPYAFARINQDKLEEVLPQINAYL</sequence>
<keyword evidence="9" id="KW-1185">Reference proteome</keyword>
<dbReference type="Pfam" id="PF00392">
    <property type="entry name" value="GntR"/>
    <property type="match status" value="1"/>
</dbReference>
<dbReference type="CDD" id="cd07377">
    <property type="entry name" value="WHTH_GntR"/>
    <property type="match status" value="1"/>
</dbReference>
<keyword evidence="5" id="KW-0238">DNA-binding</keyword>
<gene>
    <name evidence="8" type="primary">ydcR</name>
    <name evidence="8" type="ORF">NCTC3166_01172</name>
</gene>
<dbReference type="Gene3D" id="1.10.10.10">
    <property type="entry name" value="Winged helix-like DNA-binding domain superfamily/Winged helix DNA-binding domain"/>
    <property type="match status" value="1"/>
</dbReference>
<evidence type="ECO:0000256" key="1">
    <source>
        <dbReference type="ARBA" id="ARBA00005384"/>
    </source>
</evidence>